<name>A0A0L0CIX4_LUCCU</name>
<keyword evidence="2" id="KW-1185">Reference proteome</keyword>
<dbReference type="EMBL" id="JRES01000335">
    <property type="protein sequence ID" value="KNC32210.1"/>
    <property type="molecule type" value="Genomic_DNA"/>
</dbReference>
<evidence type="ECO:0000313" key="1">
    <source>
        <dbReference type="EMBL" id="KNC32210.1"/>
    </source>
</evidence>
<protein>
    <submittedName>
        <fullName evidence="1">Uncharacterized protein</fullName>
    </submittedName>
</protein>
<dbReference type="OMA" id="HLIGWEY"/>
<organism evidence="1 2">
    <name type="scientific">Lucilia cuprina</name>
    <name type="common">Green bottle fly</name>
    <name type="synonym">Australian sheep blowfly</name>
    <dbReference type="NCBI Taxonomy" id="7375"/>
    <lineage>
        <taxon>Eukaryota</taxon>
        <taxon>Metazoa</taxon>
        <taxon>Ecdysozoa</taxon>
        <taxon>Arthropoda</taxon>
        <taxon>Hexapoda</taxon>
        <taxon>Insecta</taxon>
        <taxon>Pterygota</taxon>
        <taxon>Neoptera</taxon>
        <taxon>Endopterygota</taxon>
        <taxon>Diptera</taxon>
        <taxon>Brachycera</taxon>
        <taxon>Muscomorpha</taxon>
        <taxon>Oestroidea</taxon>
        <taxon>Calliphoridae</taxon>
        <taxon>Luciliinae</taxon>
        <taxon>Lucilia</taxon>
    </lineage>
</organism>
<dbReference type="AlphaFoldDB" id="A0A0L0CIX4"/>
<reference evidence="1 2" key="1">
    <citation type="journal article" date="2015" name="Nat. Commun.">
        <title>Lucilia cuprina genome unlocks parasitic fly biology to underpin future interventions.</title>
        <authorList>
            <person name="Anstead C.A."/>
            <person name="Korhonen P.K."/>
            <person name="Young N.D."/>
            <person name="Hall R.S."/>
            <person name="Jex A.R."/>
            <person name="Murali S.C."/>
            <person name="Hughes D.S."/>
            <person name="Lee S.F."/>
            <person name="Perry T."/>
            <person name="Stroehlein A.J."/>
            <person name="Ansell B.R."/>
            <person name="Breugelmans B."/>
            <person name="Hofmann A."/>
            <person name="Qu J."/>
            <person name="Dugan S."/>
            <person name="Lee S.L."/>
            <person name="Chao H."/>
            <person name="Dinh H."/>
            <person name="Han Y."/>
            <person name="Doddapaneni H.V."/>
            <person name="Worley K.C."/>
            <person name="Muzny D.M."/>
            <person name="Ioannidis P."/>
            <person name="Waterhouse R.M."/>
            <person name="Zdobnov E.M."/>
            <person name="James P.J."/>
            <person name="Bagnall N.H."/>
            <person name="Kotze A.C."/>
            <person name="Gibbs R.A."/>
            <person name="Richards S."/>
            <person name="Batterham P."/>
            <person name="Gasser R.B."/>
        </authorList>
    </citation>
    <scope>NUCLEOTIDE SEQUENCE [LARGE SCALE GENOMIC DNA]</scope>
    <source>
        <strain evidence="1 2">LS</strain>
        <tissue evidence="1">Full body</tissue>
    </source>
</reference>
<comment type="caution">
    <text evidence="1">The sequence shown here is derived from an EMBL/GenBank/DDBJ whole genome shotgun (WGS) entry which is preliminary data.</text>
</comment>
<sequence length="118" mass="14387">MKKVKPEWSKSYTIRPRHHLQSHILINEKNRFKPSYETEVCPAPMNLLIGWEYARLWLKERDEFVRARFNSIKPKRIKNNYQTWLEKRKPRINESCRAQGVKKLMAKEDRNKTSFKKN</sequence>
<dbReference type="OrthoDB" id="7762929at2759"/>
<dbReference type="Proteomes" id="UP000037069">
    <property type="component" value="Unassembled WGS sequence"/>
</dbReference>
<gene>
    <name evidence="1" type="ORF">FF38_11288</name>
</gene>
<proteinExistence type="predicted"/>
<evidence type="ECO:0000313" key="2">
    <source>
        <dbReference type="Proteomes" id="UP000037069"/>
    </source>
</evidence>
<accession>A0A0L0CIX4</accession>